<dbReference type="Gene3D" id="3.40.50.12780">
    <property type="entry name" value="N-terminal domain of ligase-like"/>
    <property type="match status" value="1"/>
</dbReference>
<evidence type="ECO:0000256" key="1">
    <source>
        <dbReference type="ARBA" id="ARBA00006432"/>
    </source>
</evidence>
<gene>
    <name evidence="12" type="ORF">WMY93_021164</name>
</gene>
<dbReference type="AlphaFoldDB" id="A0AAW0NL45"/>
<organism evidence="12 13">
    <name type="scientific">Mugilogobius chulae</name>
    <name type="common">yellowstripe goby</name>
    <dbReference type="NCBI Taxonomy" id="88201"/>
    <lineage>
        <taxon>Eukaryota</taxon>
        <taxon>Metazoa</taxon>
        <taxon>Chordata</taxon>
        <taxon>Craniata</taxon>
        <taxon>Vertebrata</taxon>
        <taxon>Euteleostomi</taxon>
        <taxon>Actinopterygii</taxon>
        <taxon>Neopterygii</taxon>
        <taxon>Teleostei</taxon>
        <taxon>Neoteleostei</taxon>
        <taxon>Acanthomorphata</taxon>
        <taxon>Gobiaria</taxon>
        <taxon>Gobiiformes</taxon>
        <taxon>Gobioidei</taxon>
        <taxon>Gobiidae</taxon>
        <taxon>Gobionellinae</taxon>
        <taxon>Mugilogobius</taxon>
    </lineage>
</organism>
<dbReference type="FunFam" id="3.30.300.30:FF:000002">
    <property type="entry name" value="Long-chain fatty acid transport protein 1"/>
    <property type="match status" value="1"/>
</dbReference>
<evidence type="ECO:0000256" key="3">
    <source>
        <dbReference type="ARBA" id="ARBA00022832"/>
    </source>
</evidence>
<keyword evidence="4" id="KW-0813">Transport</keyword>
<dbReference type="GO" id="GO:0044539">
    <property type="term" value="P:long-chain fatty acid import into cell"/>
    <property type="evidence" value="ECO:0007669"/>
    <property type="project" value="TreeGrafter"/>
</dbReference>
<keyword evidence="2" id="KW-0436">Ligase</keyword>
<dbReference type="EMBL" id="JBBPFD010000015">
    <property type="protein sequence ID" value="KAK7895839.1"/>
    <property type="molecule type" value="Genomic_DNA"/>
</dbReference>
<dbReference type="InterPro" id="IPR042099">
    <property type="entry name" value="ANL_N_sf"/>
</dbReference>
<dbReference type="InterPro" id="IPR020845">
    <property type="entry name" value="AMP-binding_CS"/>
</dbReference>
<dbReference type="GO" id="GO:0004467">
    <property type="term" value="F:long-chain fatty acid-CoA ligase activity"/>
    <property type="evidence" value="ECO:0007669"/>
    <property type="project" value="UniProtKB-EC"/>
</dbReference>
<dbReference type="InterPro" id="IPR000873">
    <property type="entry name" value="AMP-dep_synth/lig_dom"/>
</dbReference>
<dbReference type="EC" id="6.2.1.3" evidence="6"/>
<comment type="caution">
    <text evidence="12">The sequence shown here is derived from an EMBL/GenBank/DDBJ whole genome shotgun (WGS) entry which is preliminary data.</text>
</comment>
<dbReference type="Proteomes" id="UP001460270">
    <property type="component" value="Unassembled WGS sequence"/>
</dbReference>
<evidence type="ECO:0000313" key="12">
    <source>
        <dbReference type="EMBL" id="KAK7895839.1"/>
    </source>
</evidence>
<evidence type="ECO:0000256" key="6">
    <source>
        <dbReference type="ARBA" id="ARBA00026121"/>
    </source>
</evidence>
<protein>
    <recommendedName>
        <fullName evidence="6">long-chain-fatty-acid--CoA ligase</fullName>
        <ecNumber evidence="6">6.2.1.3</ecNumber>
    </recommendedName>
    <alternativeName>
        <fullName evidence="8">Long-chain-fatty-acid--CoA ligase</fullName>
    </alternativeName>
</protein>
<evidence type="ECO:0000313" key="13">
    <source>
        <dbReference type="Proteomes" id="UP001460270"/>
    </source>
</evidence>
<proteinExistence type="inferred from homology"/>
<dbReference type="PANTHER" id="PTHR43107:SF16">
    <property type="entry name" value="LONG-CHAIN FATTY ACID TRANSPORT PROTEIN 6-LIKE"/>
    <property type="match status" value="1"/>
</dbReference>
<dbReference type="Pfam" id="PF00501">
    <property type="entry name" value="AMP-binding"/>
    <property type="match status" value="1"/>
</dbReference>
<keyword evidence="3" id="KW-0276">Fatty acid metabolism</keyword>
<dbReference type="Pfam" id="PF13193">
    <property type="entry name" value="AMP-binding_C"/>
    <property type="match status" value="1"/>
</dbReference>
<evidence type="ECO:0000256" key="4">
    <source>
        <dbReference type="ARBA" id="ARBA00023055"/>
    </source>
</evidence>
<comment type="similarity">
    <text evidence="1">Belongs to the ATP-dependent AMP-binding enzyme family.</text>
</comment>
<dbReference type="GO" id="GO:0005886">
    <property type="term" value="C:plasma membrane"/>
    <property type="evidence" value="ECO:0007669"/>
    <property type="project" value="TreeGrafter"/>
</dbReference>
<name>A0AAW0NL45_9GOBI</name>
<feature type="domain" description="AMP-binding enzyme C-terminal" evidence="11">
    <location>
        <begin position="427"/>
        <end position="503"/>
    </location>
</feature>
<evidence type="ECO:0000259" key="10">
    <source>
        <dbReference type="Pfam" id="PF00501"/>
    </source>
</evidence>
<evidence type="ECO:0000256" key="5">
    <source>
        <dbReference type="ARBA" id="ARBA00023098"/>
    </source>
</evidence>
<evidence type="ECO:0000259" key="11">
    <source>
        <dbReference type="Pfam" id="PF13193"/>
    </source>
</evidence>
<evidence type="ECO:0000256" key="2">
    <source>
        <dbReference type="ARBA" id="ARBA00022598"/>
    </source>
</evidence>
<reference evidence="13" key="1">
    <citation type="submission" date="2024-04" db="EMBL/GenBank/DDBJ databases">
        <title>Salinicola lusitanus LLJ914,a marine bacterium isolated from the Okinawa Trough.</title>
        <authorList>
            <person name="Li J."/>
        </authorList>
    </citation>
    <scope>NUCLEOTIDE SEQUENCE [LARGE SCALE GENOMIC DNA]</scope>
</reference>
<dbReference type="Gene3D" id="3.30.300.30">
    <property type="match status" value="1"/>
</dbReference>
<keyword evidence="13" id="KW-1185">Reference proteome</keyword>
<evidence type="ECO:0000256" key="9">
    <source>
        <dbReference type="ARBA" id="ARBA00048666"/>
    </source>
</evidence>
<dbReference type="GO" id="GO:0005324">
    <property type="term" value="F:long-chain fatty acid transmembrane transporter activity"/>
    <property type="evidence" value="ECO:0007669"/>
    <property type="project" value="TreeGrafter"/>
</dbReference>
<comment type="catalytic activity">
    <reaction evidence="7">
        <text>a very long-chain fatty acid + ATP + CoA = a very long-chain fatty acyl-CoA + AMP + diphosphate</text>
        <dbReference type="Rhea" id="RHEA:54536"/>
        <dbReference type="ChEBI" id="CHEBI:30616"/>
        <dbReference type="ChEBI" id="CHEBI:33019"/>
        <dbReference type="ChEBI" id="CHEBI:57287"/>
        <dbReference type="ChEBI" id="CHEBI:58950"/>
        <dbReference type="ChEBI" id="CHEBI:138261"/>
        <dbReference type="ChEBI" id="CHEBI:456215"/>
    </reaction>
    <physiologicalReaction direction="left-to-right" evidence="7">
        <dbReference type="Rhea" id="RHEA:54537"/>
    </physiologicalReaction>
</comment>
<accession>A0AAW0NL45</accession>
<comment type="catalytic activity">
    <reaction evidence="9">
        <text>tetracosanoate + ATP + CoA = tetracosanoyl-CoA + AMP + diphosphate</text>
        <dbReference type="Rhea" id="RHEA:33639"/>
        <dbReference type="ChEBI" id="CHEBI:30616"/>
        <dbReference type="ChEBI" id="CHEBI:31014"/>
        <dbReference type="ChEBI" id="CHEBI:33019"/>
        <dbReference type="ChEBI" id="CHEBI:57287"/>
        <dbReference type="ChEBI" id="CHEBI:65052"/>
        <dbReference type="ChEBI" id="CHEBI:456215"/>
    </reaction>
    <physiologicalReaction direction="left-to-right" evidence="9">
        <dbReference type="Rhea" id="RHEA:33640"/>
    </physiologicalReaction>
</comment>
<dbReference type="SUPFAM" id="SSF56801">
    <property type="entry name" value="Acetyl-CoA synthetase-like"/>
    <property type="match status" value="1"/>
</dbReference>
<dbReference type="PANTHER" id="PTHR43107">
    <property type="entry name" value="LONG-CHAIN FATTY ACID TRANSPORT PROTEIN"/>
    <property type="match status" value="1"/>
</dbReference>
<sequence>MKQGVITYLDCFLYQARRNPNKPFIIFEEKTWTYQDVDRRSTQFANALRTEGSLKPGDIVALLMCNDPDFICVWLGLCKVGCQVAFLNVNIKAKSLLHCLQSCGSKTLVVGADLVSVVEEVWSDLKKEHLLVWVMDHSSPCQEFGALLDKIQHMPAEEIRDLPSVDIMSTFLFIFTSGTTGLPKAARVGHLKAVMSMAFLEMCGANAADVIYIPLPLYHMSASLLAVGGCISLGATCVLKKKFSASQFWKDCVKYNVTVVQYIGELCRYLMNQPMVPEERAHSVRLFAGSGLRPDVWKELPQRFGKIKIREGYGLTEASIGFLNYTDEVGPIGRASYFNKLSMPFELLRYDPQQYEPIRSENGLCIKAKTGEAVQSEKKVLREVLQPGDAYFNTGDLLLQDHKGFLYFRDRIGDTFRWKGENVSTTEVSEVLGSLEFIQEANVYGVTVPGKEGRAGMAAVVLKPEHKLDGPKLFDHLVDTLPAYAWPWFIRVQIALDVTETFKQQKSKLVQQGFNPIIISDPLFFLDISLKTYIVLTPDVFQEIVSGKRSL</sequence>
<dbReference type="InterPro" id="IPR025110">
    <property type="entry name" value="AMP-bd_C"/>
</dbReference>
<keyword evidence="5" id="KW-0443">Lipid metabolism</keyword>
<dbReference type="PROSITE" id="PS00455">
    <property type="entry name" value="AMP_BINDING"/>
    <property type="match status" value="1"/>
</dbReference>
<evidence type="ECO:0000256" key="8">
    <source>
        <dbReference type="ARBA" id="ARBA00041297"/>
    </source>
</evidence>
<dbReference type="GO" id="GO:0005789">
    <property type="term" value="C:endoplasmic reticulum membrane"/>
    <property type="evidence" value="ECO:0007669"/>
    <property type="project" value="TreeGrafter"/>
</dbReference>
<feature type="domain" description="AMP-dependent synthetase/ligase" evidence="10">
    <location>
        <begin position="14"/>
        <end position="325"/>
    </location>
</feature>
<evidence type="ECO:0000256" key="7">
    <source>
        <dbReference type="ARBA" id="ARBA00036527"/>
    </source>
</evidence>
<keyword evidence="4" id="KW-0445">Lipid transport</keyword>
<dbReference type="InterPro" id="IPR045851">
    <property type="entry name" value="AMP-bd_C_sf"/>
</dbReference>